<feature type="transmembrane region" description="Helical" evidence="2">
    <location>
        <begin position="12"/>
        <end position="34"/>
    </location>
</feature>
<proteinExistence type="predicted"/>
<accession>A0A518K798</accession>
<evidence type="ECO:0000313" key="4">
    <source>
        <dbReference type="EMBL" id="QDV73660.1"/>
    </source>
</evidence>
<keyword evidence="2" id="KW-1133">Transmembrane helix</keyword>
<keyword evidence="2" id="KW-0812">Transmembrane</keyword>
<dbReference type="SUPFAM" id="SSF55797">
    <property type="entry name" value="PR-1-like"/>
    <property type="match status" value="1"/>
</dbReference>
<gene>
    <name evidence="4" type="ORF">Spa11_18590</name>
</gene>
<sequence length="222" mass="25037">MPPKNTEPTQRRIVVLPLPLLAVWLVGECVWCAAREVARLASKRKRTSPAHKVVPAACAVAERLGRHHQDSDCRWIAEKLFEHLNAYRIEQGCRPVTWNLQLELSSLYQSTRMGELEEFAHVLSDGVVLPERLERFGYEYERYAENLFYVLAPGKGLGALAWMMHDGWVHSPGHQRNLVGDTAEVGIGVIRDTSGGYYATQNFGTPQPTSHFAPPTRRARHA</sequence>
<feature type="region of interest" description="Disordered" evidence="1">
    <location>
        <begin position="203"/>
        <end position="222"/>
    </location>
</feature>
<reference evidence="4 5" key="1">
    <citation type="submission" date="2019-02" db="EMBL/GenBank/DDBJ databases">
        <title>Deep-cultivation of Planctomycetes and their phenomic and genomic characterization uncovers novel biology.</title>
        <authorList>
            <person name="Wiegand S."/>
            <person name="Jogler M."/>
            <person name="Boedeker C."/>
            <person name="Pinto D."/>
            <person name="Vollmers J."/>
            <person name="Rivas-Marin E."/>
            <person name="Kohn T."/>
            <person name="Peeters S.H."/>
            <person name="Heuer A."/>
            <person name="Rast P."/>
            <person name="Oberbeckmann S."/>
            <person name="Bunk B."/>
            <person name="Jeske O."/>
            <person name="Meyerdierks A."/>
            <person name="Storesund J.E."/>
            <person name="Kallscheuer N."/>
            <person name="Luecker S."/>
            <person name="Lage O.M."/>
            <person name="Pohl T."/>
            <person name="Merkel B.J."/>
            <person name="Hornburger P."/>
            <person name="Mueller R.-W."/>
            <person name="Bruemmer F."/>
            <person name="Labrenz M."/>
            <person name="Spormann A.M."/>
            <person name="Op den Camp H."/>
            <person name="Overmann J."/>
            <person name="Amann R."/>
            <person name="Jetten M.S.M."/>
            <person name="Mascher T."/>
            <person name="Medema M.H."/>
            <person name="Devos D.P."/>
            <person name="Kaster A.-K."/>
            <person name="Ovreas L."/>
            <person name="Rohde M."/>
            <person name="Galperin M.Y."/>
            <person name="Jogler C."/>
        </authorList>
    </citation>
    <scope>NUCLEOTIDE SEQUENCE [LARGE SCALE GENOMIC DNA]</scope>
    <source>
        <strain evidence="4 5">Spa11</strain>
    </source>
</reference>
<evidence type="ECO:0000256" key="1">
    <source>
        <dbReference type="SAM" id="MobiDB-lite"/>
    </source>
</evidence>
<evidence type="ECO:0000256" key="2">
    <source>
        <dbReference type="SAM" id="Phobius"/>
    </source>
</evidence>
<protein>
    <submittedName>
        <fullName evidence="4">Cysteine-rich secretory protein family protein</fullName>
    </submittedName>
</protein>
<name>A0A518K798_9BACT</name>
<dbReference type="AlphaFoldDB" id="A0A518K798"/>
<feature type="domain" description="SCP" evidence="3">
    <location>
        <begin position="82"/>
        <end position="203"/>
    </location>
</feature>
<keyword evidence="2" id="KW-0472">Membrane</keyword>
<dbReference type="Proteomes" id="UP000316426">
    <property type="component" value="Chromosome"/>
</dbReference>
<dbReference type="InterPro" id="IPR014044">
    <property type="entry name" value="CAP_dom"/>
</dbReference>
<dbReference type="KEGG" id="bmei:Spa11_18590"/>
<dbReference type="CDD" id="cd05379">
    <property type="entry name" value="CAP_bacterial"/>
    <property type="match status" value="1"/>
</dbReference>
<dbReference type="PANTHER" id="PTHR31157">
    <property type="entry name" value="SCP DOMAIN-CONTAINING PROTEIN"/>
    <property type="match status" value="1"/>
</dbReference>
<dbReference type="RefSeq" id="WP_145111042.1">
    <property type="nucleotide sequence ID" value="NZ_CP036349.1"/>
</dbReference>
<dbReference type="Pfam" id="PF00188">
    <property type="entry name" value="CAP"/>
    <property type="match status" value="1"/>
</dbReference>
<dbReference type="InterPro" id="IPR035940">
    <property type="entry name" value="CAP_sf"/>
</dbReference>
<evidence type="ECO:0000259" key="3">
    <source>
        <dbReference type="Pfam" id="PF00188"/>
    </source>
</evidence>
<dbReference type="Gene3D" id="3.40.33.10">
    <property type="entry name" value="CAP"/>
    <property type="match status" value="1"/>
</dbReference>
<organism evidence="4 5">
    <name type="scientific">Botrimarina mediterranea</name>
    <dbReference type="NCBI Taxonomy" id="2528022"/>
    <lineage>
        <taxon>Bacteria</taxon>
        <taxon>Pseudomonadati</taxon>
        <taxon>Planctomycetota</taxon>
        <taxon>Planctomycetia</taxon>
        <taxon>Pirellulales</taxon>
        <taxon>Lacipirellulaceae</taxon>
        <taxon>Botrimarina</taxon>
    </lineage>
</organism>
<dbReference type="PANTHER" id="PTHR31157:SF1">
    <property type="entry name" value="SCP DOMAIN-CONTAINING PROTEIN"/>
    <property type="match status" value="1"/>
</dbReference>
<dbReference type="EMBL" id="CP036349">
    <property type="protein sequence ID" value="QDV73660.1"/>
    <property type="molecule type" value="Genomic_DNA"/>
</dbReference>
<evidence type="ECO:0000313" key="5">
    <source>
        <dbReference type="Proteomes" id="UP000316426"/>
    </source>
</evidence>
<keyword evidence="5" id="KW-1185">Reference proteome</keyword>